<dbReference type="EMBL" id="JWHL01000015">
    <property type="protein sequence ID" value="MBR1369578.1"/>
    <property type="molecule type" value="Genomic_DNA"/>
</dbReference>
<evidence type="ECO:0000313" key="1">
    <source>
        <dbReference type="EMBL" id="MBR1369578.1"/>
    </source>
</evidence>
<name>A0A8J7W8S3_9EURY</name>
<accession>A0A8J7W8S3</accession>
<dbReference type="AlphaFoldDB" id="A0A8J7W8S3"/>
<sequence>MKATLFYADEKVSNAYNTLKMSSKTSEQELLVLLEHAFNALSELYQILTRFFYFTEPRLLLR</sequence>
<proteinExistence type="predicted"/>
<evidence type="ECO:0000313" key="2">
    <source>
        <dbReference type="Proteomes" id="UP000730161"/>
    </source>
</evidence>
<reference evidence="1" key="1">
    <citation type="submission" date="2014-12" db="EMBL/GenBank/DDBJ databases">
        <authorList>
            <person name="Huang H.-H."/>
            <person name="Chen S.-C."/>
            <person name="Lai M.-C."/>
        </authorList>
    </citation>
    <scope>NUCLEOTIDE SEQUENCE</scope>
    <source>
        <strain evidence="1">K1F9705b</strain>
    </source>
</reference>
<protein>
    <submittedName>
        <fullName evidence="1">Uncharacterized protein</fullName>
    </submittedName>
</protein>
<organism evidence="1 2">
    <name type="scientific">Methanocalculus chunghsingensis</name>
    <dbReference type="NCBI Taxonomy" id="156457"/>
    <lineage>
        <taxon>Archaea</taxon>
        <taxon>Methanobacteriati</taxon>
        <taxon>Methanobacteriota</taxon>
        <taxon>Stenosarchaea group</taxon>
        <taxon>Methanomicrobia</taxon>
        <taxon>Methanomicrobiales</taxon>
        <taxon>Methanocalculaceae</taxon>
        <taxon>Methanocalculus</taxon>
    </lineage>
</organism>
<gene>
    <name evidence="1" type="ORF">RJ53_08790</name>
</gene>
<comment type="caution">
    <text evidence="1">The sequence shown here is derived from an EMBL/GenBank/DDBJ whole genome shotgun (WGS) entry which is preliminary data.</text>
</comment>
<keyword evidence="2" id="KW-1185">Reference proteome</keyword>
<dbReference type="Proteomes" id="UP000730161">
    <property type="component" value="Unassembled WGS sequence"/>
</dbReference>